<proteinExistence type="predicted"/>
<dbReference type="Proteomes" id="UP000007875">
    <property type="component" value="Unassembled WGS sequence"/>
</dbReference>
<dbReference type="GeneTree" id="ENSGT00940000160597"/>
<reference evidence="3" key="1">
    <citation type="submission" date="2003-08" db="EMBL/GenBank/DDBJ databases">
        <authorList>
            <person name="Birren B."/>
            <person name="Nusbaum C."/>
            <person name="Abebe A."/>
            <person name="Abouelleil A."/>
            <person name="Adekoya E."/>
            <person name="Ait-zahra M."/>
            <person name="Allen N."/>
            <person name="Allen T."/>
            <person name="An P."/>
            <person name="Anderson M."/>
            <person name="Anderson S."/>
            <person name="Arachchi H."/>
            <person name="Armbruster J."/>
            <person name="Bachantsang P."/>
            <person name="Baldwin J."/>
            <person name="Barry A."/>
            <person name="Bayul T."/>
            <person name="Blitshsteyn B."/>
            <person name="Bloom T."/>
            <person name="Blye J."/>
            <person name="Boguslavskiy L."/>
            <person name="Borowsky M."/>
            <person name="Boukhgalter B."/>
            <person name="Brunache A."/>
            <person name="Butler J."/>
            <person name="Calixte N."/>
            <person name="Calvo S."/>
            <person name="Camarata J."/>
            <person name="Campo K."/>
            <person name="Chang J."/>
            <person name="Cheshatsang Y."/>
            <person name="Citroen M."/>
            <person name="Collymore A."/>
            <person name="Considine T."/>
            <person name="Cook A."/>
            <person name="Cooke P."/>
            <person name="Corum B."/>
            <person name="Cuomo C."/>
            <person name="David R."/>
            <person name="Dawoe T."/>
            <person name="Degray S."/>
            <person name="Dodge S."/>
            <person name="Dooley K."/>
            <person name="Dorje P."/>
            <person name="Dorjee K."/>
            <person name="Dorris L."/>
            <person name="Duffey N."/>
            <person name="Dupes A."/>
            <person name="Elkins T."/>
            <person name="Engels R."/>
            <person name="Erickson J."/>
            <person name="Farina A."/>
            <person name="Faro S."/>
            <person name="Ferreira P."/>
            <person name="Fischer H."/>
            <person name="Fitzgerald M."/>
            <person name="Foley K."/>
            <person name="Gage D."/>
            <person name="Galagan J."/>
            <person name="Gearin G."/>
            <person name="Gnerre S."/>
            <person name="Gnirke A."/>
            <person name="Goyette A."/>
            <person name="Graham J."/>
            <person name="Grandbois E."/>
            <person name="Gyaltsen K."/>
            <person name="Hafez N."/>
            <person name="Hagopian D."/>
            <person name="Hagos B."/>
            <person name="Hall J."/>
            <person name="Hatcher B."/>
            <person name="Heller A."/>
            <person name="Higgins H."/>
            <person name="Honan T."/>
            <person name="Horn A."/>
            <person name="Houde N."/>
            <person name="Hughes L."/>
            <person name="Hulme W."/>
            <person name="Husby E."/>
            <person name="Iliev I."/>
            <person name="Jaffe D."/>
            <person name="Jones C."/>
            <person name="Kamal M."/>
            <person name="Kamat A."/>
            <person name="Kamvysselis M."/>
            <person name="Karlsson E."/>
            <person name="Kells C."/>
            <person name="Kieu A."/>
            <person name="Kisner P."/>
            <person name="Kodira C."/>
            <person name="Kulbokas E."/>
            <person name="Labutti K."/>
            <person name="Lama D."/>
            <person name="Landers T."/>
            <person name="Leger J."/>
            <person name="Levine S."/>
            <person name="Lewis D."/>
            <person name="Lewis T."/>
            <person name="Lindblad-toh K."/>
            <person name="Liu X."/>
            <person name="Lokyitsang T."/>
            <person name="Lokyitsang Y."/>
            <person name="Lucien O."/>
            <person name="Lui A."/>
            <person name="Ma L.J."/>
            <person name="Mabbitt R."/>
            <person name="Macdonald J."/>
            <person name="Maclean C."/>
            <person name="Major J."/>
            <person name="Manning J."/>
            <person name="Marabella R."/>
            <person name="Maru K."/>
            <person name="Matthews C."/>
            <person name="Mauceli E."/>
            <person name="Mccarthy M."/>
            <person name="Mcdonough S."/>
            <person name="Mcghee T."/>
            <person name="Meldrim J."/>
            <person name="Meneus L."/>
            <person name="Mesirov J."/>
            <person name="Mihalev A."/>
            <person name="Mihova T."/>
            <person name="Mikkelsen T."/>
            <person name="Mlenga V."/>
            <person name="Moru K."/>
            <person name="Mozes J."/>
            <person name="Mulrain L."/>
            <person name="Munson G."/>
            <person name="Naylor J."/>
            <person name="Newes C."/>
            <person name="Nguyen C."/>
            <person name="Nguyen N."/>
            <person name="Nguyen T."/>
            <person name="Nicol R."/>
            <person name="Nielsen C."/>
            <person name="Nizzari M."/>
            <person name="Norbu C."/>
            <person name="Norbu N."/>
            <person name="O'donnell P."/>
            <person name="Okoawo O."/>
            <person name="O'leary S."/>
            <person name="Omotosho B."/>
            <person name="O'neill K."/>
            <person name="Osman S."/>
            <person name="Parker S."/>
            <person name="Perrin D."/>
            <person name="Phunkhang P."/>
            <person name="Piqani B."/>
            <person name="Purcell S."/>
            <person name="Rachupka T."/>
            <person name="Ramasamy U."/>
            <person name="Rameau R."/>
            <person name="Ray V."/>
            <person name="Raymond C."/>
            <person name="Retta R."/>
            <person name="Richardson S."/>
            <person name="Rise C."/>
            <person name="Rodriguez J."/>
            <person name="Rogers J."/>
            <person name="Rogov P."/>
            <person name="Rutman M."/>
            <person name="Schupbach R."/>
            <person name="Seaman C."/>
            <person name="Settipalli S."/>
            <person name="Sharpe T."/>
            <person name="Sheridan J."/>
            <person name="Sherpa N."/>
            <person name="Shi J."/>
            <person name="Smirnov S."/>
            <person name="Smith C."/>
            <person name="Sougnez C."/>
            <person name="Spencer B."/>
            <person name="Stalker J."/>
            <person name="Stange-thomann N."/>
            <person name="Stavropoulos S."/>
            <person name="Stetson K."/>
            <person name="Stone C."/>
            <person name="Stone S."/>
            <person name="Stubbs M."/>
            <person name="Talamas J."/>
            <person name="Tchuinga P."/>
            <person name="Tenzing P."/>
            <person name="Tesfaye S."/>
            <person name="Theodore J."/>
            <person name="Thoulutsang Y."/>
            <person name="Topham K."/>
            <person name="Towey S."/>
            <person name="Tsamla T."/>
            <person name="Tsomo N."/>
            <person name="Vallee D."/>
            <person name="Vassiliev H."/>
            <person name="Venkataraman V."/>
            <person name="Vinson J."/>
            <person name="Vo A."/>
            <person name="Wade C."/>
            <person name="Wang S."/>
            <person name="Wangchuk T."/>
            <person name="Wangdi T."/>
            <person name="Whittaker C."/>
            <person name="Wilkinson J."/>
            <person name="Wu Y."/>
            <person name="Wyman D."/>
            <person name="Yadav S."/>
            <person name="Yang S."/>
            <person name="Yang X."/>
            <person name="Yeager S."/>
            <person name="Yee E."/>
            <person name="Young G."/>
            <person name="Zainoun J."/>
            <person name="Zembeck L."/>
            <person name="Zimmer A."/>
            <person name="Zody M."/>
            <person name="Lander E."/>
        </authorList>
    </citation>
    <scope>NUCLEOTIDE SEQUENCE [LARGE SCALE GENOMIC DNA]</scope>
</reference>
<keyword evidence="3" id="KW-1185">Reference proteome</keyword>
<accession>H2ZIV2</accession>
<evidence type="ECO:0000256" key="1">
    <source>
        <dbReference type="SAM" id="MobiDB-lite"/>
    </source>
</evidence>
<organism evidence="2 3">
    <name type="scientific">Ciona savignyi</name>
    <name type="common">Pacific transparent sea squirt</name>
    <dbReference type="NCBI Taxonomy" id="51511"/>
    <lineage>
        <taxon>Eukaryota</taxon>
        <taxon>Metazoa</taxon>
        <taxon>Chordata</taxon>
        <taxon>Tunicata</taxon>
        <taxon>Ascidiacea</taxon>
        <taxon>Phlebobranchia</taxon>
        <taxon>Cionidae</taxon>
        <taxon>Ciona</taxon>
    </lineage>
</organism>
<reference evidence="2" key="2">
    <citation type="submission" date="2025-08" db="UniProtKB">
        <authorList>
            <consortium name="Ensembl"/>
        </authorList>
    </citation>
    <scope>IDENTIFICATION</scope>
</reference>
<feature type="region of interest" description="Disordered" evidence="1">
    <location>
        <begin position="178"/>
        <end position="202"/>
    </location>
</feature>
<feature type="compositionally biased region" description="Basic and acidic residues" evidence="1">
    <location>
        <begin position="184"/>
        <end position="202"/>
    </location>
</feature>
<name>H2ZIV2_CIOSA</name>
<dbReference type="AlphaFoldDB" id="H2ZIV2"/>
<evidence type="ECO:0000313" key="3">
    <source>
        <dbReference type="Proteomes" id="UP000007875"/>
    </source>
</evidence>
<evidence type="ECO:0000313" key="2">
    <source>
        <dbReference type="Ensembl" id="ENSCSAVP00000017518.1"/>
    </source>
</evidence>
<reference evidence="2" key="3">
    <citation type="submission" date="2025-09" db="UniProtKB">
        <authorList>
            <consortium name="Ensembl"/>
        </authorList>
    </citation>
    <scope>IDENTIFICATION</scope>
</reference>
<dbReference type="Ensembl" id="ENSCSAVT00000017709.1">
    <property type="protein sequence ID" value="ENSCSAVP00000017518.1"/>
    <property type="gene ID" value="ENSCSAVG00000010314.1"/>
</dbReference>
<protein>
    <submittedName>
        <fullName evidence="2">Uncharacterized protein</fullName>
    </submittedName>
</protein>
<dbReference type="HOGENOM" id="CLU_1357345_0_0_1"/>
<sequence length="202" mass="23241">MNEAKLNELKSELEQNFTCSDKMNKLLQNLEELQENCDQKDAENKTLAEDVAHLHQASQRAQEEFQLLVEGKENEISSLKSELNCLQSEMKASTQSDLELSELQEKCDKLKAKLNQSHELVTKIKDNEKKTVDDLNAKLAELQEKVQSDQHIITSDAEKIRDFGKQVARMKLENEALTQQLSSENEKFNAQREQMEEKCNKS</sequence>